<evidence type="ECO:0000313" key="3">
    <source>
        <dbReference type="Proteomes" id="UP000567885"/>
    </source>
</evidence>
<dbReference type="OrthoDB" id="5039373at2759"/>
<dbReference type="EMBL" id="JAAGWQ010000103">
    <property type="protein sequence ID" value="KAF5667151.1"/>
    <property type="molecule type" value="Genomic_DNA"/>
</dbReference>
<feature type="signal peptide" evidence="1">
    <location>
        <begin position="1"/>
        <end position="16"/>
    </location>
</feature>
<evidence type="ECO:0000313" key="2">
    <source>
        <dbReference type="EMBL" id="KAF5667151.1"/>
    </source>
</evidence>
<dbReference type="AlphaFoldDB" id="A0A8H5T9M0"/>
<dbReference type="Gene3D" id="3.40.390.10">
    <property type="entry name" value="Collagenase (Catalytic Domain)"/>
    <property type="match status" value="1"/>
</dbReference>
<organism evidence="2 3">
    <name type="scientific">Fusarium heterosporum</name>
    <dbReference type="NCBI Taxonomy" id="42747"/>
    <lineage>
        <taxon>Eukaryota</taxon>
        <taxon>Fungi</taxon>
        <taxon>Dikarya</taxon>
        <taxon>Ascomycota</taxon>
        <taxon>Pezizomycotina</taxon>
        <taxon>Sordariomycetes</taxon>
        <taxon>Hypocreomycetidae</taxon>
        <taxon>Hypocreales</taxon>
        <taxon>Nectriaceae</taxon>
        <taxon>Fusarium</taxon>
        <taxon>Fusarium heterosporum species complex</taxon>
    </lineage>
</organism>
<feature type="chain" id="PRO_5034779192" evidence="1">
    <location>
        <begin position="17"/>
        <end position="350"/>
    </location>
</feature>
<name>A0A8H5T9M0_FUSHE</name>
<keyword evidence="3" id="KW-1185">Reference proteome</keyword>
<proteinExistence type="predicted"/>
<accession>A0A8H5T9M0</accession>
<reference evidence="2 3" key="1">
    <citation type="submission" date="2020-05" db="EMBL/GenBank/DDBJ databases">
        <title>Identification and distribution of gene clusters putatively required for synthesis of sphingolipid metabolism inhibitors in phylogenetically diverse species of the filamentous fungus Fusarium.</title>
        <authorList>
            <person name="Kim H.-S."/>
            <person name="Busman M."/>
            <person name="Brown D.W."/>
            <person name="Divon H."/>
            <person name="Uhlig S."/>
            <person name="Proctor R.H."/>
        </authorList>
    </citation>
    <scope>NUCLEOTIDE SEQUENCE [LARGE SCALE GENOMIC DNA]</scope>
    <source>
        <strain evidence="2 3">NRRL 20693</strain>
    </source>
</reference>
<protein>
    <submittedName>
        <fullName evidence="2">Uncharacterized protein</fullName>
    </submittedName>
</protein>
<comment type="caution">
    <text evidence="2">The sequence shown here is derived from an EMBL/GenBank/DDBJ whole genome shotgun (WGS) entry which is preliminary data.</text>
</comment>
<gene>
    <name evidence="2" type="ORF">FHETE_5854</name>
</gene>
<sequence>MKFLSVIALLVGFSSAANIDVWDFDQSCEPYRDAIQKAYDDAHYMAVKAHKDLQVMLQPRPEYSPETLNDLKNWDRIARAVYNMFGFMPDRKGHDIKERYFSELMYVFEGMVATLQFGHMQPKETGYGADKPLMLCDRDVFQWVARDAKDPNDPTGRDLGVSQEKLLGGAPGAWHYKKRYIPEAVEKDSITLCTPGQWAVTNTRFNFIIICPHSFGEEMARTRSAVDVKDDEQTEANKLDDYSHTCLSRTMVHELTHWFGGEGDGTRNGNQRYVKDQDMVSKDGHPVYFNPKTQKFTLDGTIEGVVRKVVYDYTWVSNLARTHTGPNAGETGPDKATKTAEAYAIFAIMA</sequence>
<dbReference type="GO" id="GO:0008237">
    <property type="term" value="F:metallopeptidase activity"/>
    <property type="evidence" value="ECO:0007669"/>
    <property type="project" value="InterPro"/>
</dbReference>
<dbReference type="InterPro" id="IPR024079">
    <property type="entry name" value="MetalloPept_cat_dom_sf"/>
</dbReference>
<evidence type="ECO:0000256" key="1">
    <source>
        <dbReference type="SAM" id="SignalP"/>
    </source>
</evidence>
<dbReference type="Proteomes" id="UP000567885">
    <property type="component" value="Unassembled WGS sequence"/>
</dbReference>
<keyword evidence="1" id="KW-0732">Signal</keyword>